<evidence type="ECO:0000256" key="5">
    <source>
        <dbReference type="ARBA" id="ARBA00022679"/>
    </source>
</evidence>
<protein>
    <recommendedName>
        <fullName evidence="2">chitin synthase</fullName>
        <ecNumber evidence="2">2.4.1.16</ecNumber>
    </recommendedName>
</protein>
<keyword evidence="6" id="KW-0812">Transmembrane</keyword>
<accession>A0A7J6SLI7</accession>
<dbReference type="GO" id="GO:0005886">
    <property type="term" value="C:plasma membrane"/>
    <property type="evidence" value="ECO:0007669"/>
    <property type="project" value="UniProtKB-SubCell"/>
</dbReference>
<dbReference type="GO" id="GO:0006031">
    <property type="term" value="P:chitin biosynthetic process"/>
    <property type="evidence" value="ECO:0007669"/>
    <property type="project" value="TreeGrafter"/>
</dbReference>
<evidence type="ECO:0000256" key="9">
    <source>
        <dbReference type="ARBA" id="ARBA00023316"/>
    </source>
</evidence>
<dbReference type="Proteomes" id="UP000553632">
    <property type="component" value="Unassembled WGS sequence"/>
</dbReference>
<dbReference type="EMBL" id="JABANO010017700">
    <property type="protein sequence ID" value="KAF4733010.1"/>
    <property type="molecule type" value="Genomic_DNA"/>
</dbReference>
<dbReference type="EC" id="2.4.1.16" evidence="2"/>
<reference evidence="10 11" key="1">
    <citation type="submission" date="2020-04" db="EMBL/GenBank/DDBJ databases">
        <title>Perkinsus olseni comparative genomics.</title>
        <authorList>
            <person name="Bogema D.R."/>
        </authorList>
    </citation>
    <scope>NUCLEOTIDE SEQUENCE [LARGE SCALE GENOMIC DNA]</scope>
    <source>
        <strain evidence="10 11">ATCC PRA-207</strain>
    </source>
</reference>
<keyword evidence="9" id="KW-0961">Cell wall biogenesis/degradation</keyword>
<dbReference type="SUPFAM" id="SSF53448">
    <property type="entry name" value="Nucleotide-diphospho-sugar transferases"/>
    <property type="match status" value="1"/>
</dbReference>
<keyword evidence="8" id="KW-0472">Membrane</keyword>
<comment type="subcellular location">
    <subcellularLocation>
        <location evidence="1">Cell membrane</location>
        <topology evidence="1">Multi-pass membrane protein</topology>
    </subcellularLocation>
</comment>
<comment type="caution">
    <text evidence="10">The sequence shown here is derived from an EMBL/GenBank/DDBJ whole genome shotgun (WGS) entry which is preliminary data.</text>
</comment>
<keyword evidence="11" id="KW-1185">Reference proteome</keyword>
<dbReference type="PANTHER" id="PTHR22914">
    <property type="entry name" value="CHITIN SYNTHASE"/>
    <property type="match status" value="1"/>
</dbReference>
<evidence type="ECO:0000313" key="10">
    <source>
        <dbReference type="EMBL" id="KAF4733010.1"/>
    </source>
</evidence>
<evidence type="ECO:0000256" key="8">
    <source>
        <dbReference type="ARBA" id="ARBA00023136"/>
    </source>
</evidence>
<name>A0A7J6SLI7_PEROL</name>
<keyword evidence="4" id="KW-0328">Glycosyltransferase</keyword>
<dbReference type="PANTHER" id="PTHR22914:SF9">
    <property type="entry name" value="CHITIN SYNTHASE 1"/>
    <property type="match status" value="1"/>
</dbReference>
<gene>
    <name evidence="10" type="primary">CHS2_4</name>
    <name evidence="10" type="ORF">FOZ63_010932</name>
</gene>
<dbReference type="GO" id="GO:0071555">
    <property type="term" value="P:cell wall organization"/>
    <property type="evidence" value="ECO:0007669"/>
    <property type="project" value="UniProtKB-KW"/>
</dbReference>
<dbReference type="GO" id="GO:0004100">
    <property type="term" value="F:chitin synthase activity"/>
    <property type="evidence" value="ECO:0007669"/>
    <property type="project" value="UniProtKB-EC"/>
</dbReference>
<evidence type="ECO:0000256" key="7">
    <source>
        <dbReference type="ARBA" id="ARBA00022989"/>
    </source>
</evidence>
<dbReference type="AlphaFoldDB" id="A0A7J6SLI7"/>
<keyword evidence="3" id="KW-1003">Cell membrane</keyword>
<evidence type="ECO:0000256" key="1">
    <source>
        <dbReference type="ARBA" id="ARBA00004651"/>
    </source>
</evidence>
<evidence type="ECO:0000313" key="11">
    <source>
        <dbReference type="Proteomes" id="UP000553632"/>
    </source>
</evidence>
<sequence>MNERAPAGVNEELYCVCLDAGTRPEETAIVKLINAMDKDRNVAGCCGEITVDKALAPKNVFYNWYVASQDFEYKVGNCLDKAFESVCGYISVLPGAFSAYRWSALSPPELGPTSDKRPIVPYFKSVTHGGVINPFYGNM</sequence>
<dbReference type="Pfam" id="PF01644">
    <property type="entry name" value="Chitin_synth_1"/>
    <property type="match status" value="1"/>
</dbReference>
<evidence type="ECO:0000256" key="4">
    <source>
        <dbReference type="ARBA" id="ARBA00022676"/>
    </source>
</evidence>
<evidence type="ECO:0000256" key="6">
    <source>
        <dbReference type="ARBA" id="ARBA00022692"/>
    </source>
</evidence>
<dbReference type="InterPro" id="IPR029044">
    <property type="entry name" value="Nucleotide-diphossugar_trans"/>
</dbReference>
<keyword evidence="7" id="KW-1133">Transmembrane helix</keyword>
<organism evidence="10 11">
    <name type="scientific">Perkinsus olseni</name>
    <name type="common">Perkinsus atlanticus</name>
    <dbReference type="NCBI Taxonomy" id="32597"/>
    <lineage>
        <taxon>Eukaryota</taxon>
        <taxon>Sar</taxon>
        <taxon>Alveolata</taxon>
        <taxon>Perkinsozoa</taxon>
        <taxon>Perkinsea</taxon>
        <taxon>Perkinsida</taxon>
        <taxon>Perkinsidae</taxon>
        <taxon>Perkinsus</taxon>
    </lineage>
</organism>
<proteinExistence type="predicted"/>
<evidence type="ECO:0000256" key="2">
    <source>
        <dbReference type="ARBA" id="ARBA00012543"/>
    </source>
</evidence>
<keyword evidence="5" id="KW-0808">Transferase</keyword>
<evidence type="ECO:0000256" key="3">
    <source>
        <dbReference type="ARBA" id="ARBA00022475"/>
    </source>
</evidence>
<dbReference type="InterPro" id="IPR004835">
    <property type="entry name" value="Chitin_synth"/>
</dbReference>